<dbReference type="InterPro" id="IPR000383">
    <property type="entry name" value="Xaa-Pro-like_dom"/>
</dbReference>
<dbReference type="Pfam" id="PF08530">
    <property type="entry name" value="PepX_C"/>
    <property type="match status" value="1"/>
</dbReference>
<dbReference type="InterPro" id="IPR005674">
    <property type="entry name" value="CocE/Ser_esterase"/>
</dbReference>
<evidence type="ECO:0000256" key="1">
    <source>
        <dbReference type="ARBA" id="ARBA00022801"/>
    </source>
</evidence>
<sequence>MNALVQLQNAAKAIRIPLSDGITLSADHFPAKEGQPAPVVVMFTPYLKSNLSPEMLPVEALNKRGIDAVVVDIRGTGDSDGVFPGPLSPAEVSDGAEVVEWIAEQPWCTGRVGLGGGSYPGGIQFLIAARQPKGLRCIAPAVAPIDFFRDWTHRGGIPTHSNWGALTFLQTPQPERSVAAALTFYYGTAQGLHVDGPAFRERSPITYFDQIEVPILFIGGLYDYYSRGTLRGFDAARGPKRLVLGPWGHHYPEDPTEVVDWFRFWLLDEGADPAAEDNVVFWRIGADAWYRTTGRDIPASPTVLSAEGLTVPVRASDTGWPVDVTPSPVPVSMDTATASGTHLWGEDLVVPLGHVDGDVQGAPVLRVVLTAQGCDDADLNARLSVSHAGGEVEQLTEGRLRLSHRAIDPENCRTYADGSYESVQLTHVDPEPLPSEATEVLIEMLPTSVRLAEGSTFRLGLSARRLDGVSRDAALTIERLELLLPVLEEAEPHA</sequence>
<dbReference type="Gene3D" id="2.60.120.260">
    <property type="entry name" value="Galactose-binding domain-like"/>
    <property type="match status" value="1"/>
</dbReference>
<dbReference type="Pfam" id="PF02129">
    <property type="entry name" value="Peptidase_S15"/>
    <property type="match status" value="1"/>
</dbReference>
<evidence type="ECO:0000259" key="2">
    <source>
        <dbReference type="SMART" id="SM00939"/>
    </source>
</evidence>
<proteinExistence type="predicted"/>
<dbReference type="SMART" id="SM00939">
    <property type="entry name" value="PepX_C"/>
    <property type="match status" value="1"/>
</dbReference>
<dbReference type="SUPFAM" id="SSF53474">
    <property type="entry name" value="alpha/beta-Hydrolases"/>
    <property type="match status" value="1"/>
</dbReference>
<dbReference type="OrthoDB" id="5240615at2"/>
<comment type="caution">
    <text evidence="3">The sequence shown here is derived from an EMBL/GenBank/DDBJ whole genome shotgun (WGS) entry which is preliminary data.</text>
</comment>
<dbReference type="InterPro" id="IPR029058">
    <property type="entry name" value="AB_hydrolase_fold"/>
</dbReference>
<organism evidence="3 4">
    <name type="scientific">Tsukamurella asaccharolytica</name>
    <dbReference type="NCBI Taxonomy" id="2592067"/>
    <lineage>
        <taxon>Bacteria</taxon>
        <taxon>Bacillati</taxon>
        <taxon>Actinomycetota</taxon>
        <taxon>Actinomycetes</taxon>
        <taxon>Mycobacteriales</taxon>
        <taxon>Tsukamurellaceae</taxon>
        <taxon>Tsukamurella</taxon>
    </lineage>
</organism>
<dbReference type="InterPro" id="IPR008979">
    <property type="entry name" value="Galactose-bd-like_sf"/>
</dbReference>
<dbReference type="InterPro" id="IPR050585">
    <property type="entry name" value="Xaa-Pro_dipeptidyl-ppase/CocE"/>
</dbReference>
<dbReference type="SUPFAM" id="SSF49785">
    <property type="entry name" value="Galactose-binding domain-like"/>
    <property type="match status" value="1"/>
</dbReference>
<dbReference type="Proteomes" id="UP000317291">
    <property type="component" value="Unassembled WGS sequence"/>
</dbReference>
<evidence type="ECO:0000313" key="3">
    <source>
        <dbReference type="EMBL" id="TWS21475.1"/>
    </source>
</evidence>
<dbReference type="Gene3D" id="3.40.50.1820">
    <property type="entry name" value="alpha/beta hydrolase"/>
    <property type="match status" value="1"/>
</dbReference>
<keyword evidence="1 3" id="KW-0378">Hydrolase</keyword>
<dbReference type="PANTHER" id="PTHR43056:SF10">
    <property type="entry name" value="COCE_NOND FAMILY, PUTATIVE (AFU_ORTHOLOGUE AFUA_7G00600)-RELATED"/>
    <property type="match status" value="1"/>
</dbReference>
<reference evidence="3 4" key="1">
    <citation type="submission" date="2019-06" db="EMBL/GenBank/DDBJ databases">
        <title>Tsukamurella conjunctivitidis sp. nov., Tsukamurella assacharolytica sp. nov. and Tsukamurella sputae sp. nov. isolated from patients with conjunctivitis, bacteraemia (lymphoma) and respiratory infection (sputum) in Hong Kong.</title>
        <authorList>
            <person name="Teng J.L.L."/>
            <person name="Lee H.H."/>
            <person name="Fong J.Y.H."/>
            <person name="Fok K.M.N."/>
            <person name="Lau S.K.P."/>
            <person name="Woo P.C.Y."/>
        </authorList>
    </citation>
    <scope>NUCLEOTIDE SEQUENCE [LARGE SCALE GENOMIC DNA]</scope>
    <source>
        <strain evidence="3 4">HKU71</strain>
    </source>
</reference>
<dbReference type="RefSeq" id="WP_146559226.1">
    <property type="nucleotide sequence ID" value="NZ_VIGW01000001.1"/>
</dbReference>
<dbReference type="AlphaFoldDB" id="A0A5C5RH97"/>
<dbReference type="EMBL" id="VIGW01000001">
    <property type="protein sequence ID" value="TWS21475.1"/>
    <property type="molecule type" value="Genomic_DNA"/>
</dbReference>
<dbReference type="InterPro" id="IPR013736">
    <property type="entry name" value="Xaa-Pro_dipept_C"/>
</dbReference>
<name>A0A5C5RH97_9ACTN</name>
<evidence type="ECO:0000313" key="4">
    <source>
        <dbReference type="Proteomes" id="UP000317291"/>
    </source>
</evidence>
<dbReference type="NCBIfam" id="TIGR00976">
    <property type="entry name" value="CocE_NonD"/>
    <property type="match status" value="1"/>
</dbReference>
<gene>
    <name evidence="3" type="ORF">FK529_02475</name>
</gene>
<keyword evidence="4" id="KW-1185">Reference proteome</keyword>
<accession>A0A5C5RH97</accession>
<dbReference type="GO" id="GO:0008239">
    <property type="term" value="F:dipeptidyl-peptidase activity"/>
    <property type="evidence" value="ECO:0007669"/>
    <property type="project" value="InterPro"/>
</dbReference>
<protein>
    <submittedName>
        <fullName evidence="3">CocE/NonD family hydrolase</fullName>
    </submittedName>
</protein>
<dbReference type="PANTHER" id="PTHR43056">
    <property type="entry name" value="PEPTIDASE S9 PROLYL OLIGOPEPTIDASE"/>
    <property type="match status" value="1"/>
</dbReference>
<feature type="domain" description="Xaa-Pro dipeptidyl-peptidase C-terminal" evidence="2">
    <location>
        <begin position="259"/>
        <end position="488"/>
    </location>
</feature>